<protein>
    <submittedName>
        <fullName evidence="3">VirB11 protein</fullName>
    </submittedName>
</protein>
<proteinExistence type="inferred from homology"/>
<dbReference type="SUPFAM" id="SSF52540">
    <property type="entry name" value="P-loop containing nucleoside triphosphate hydrolases"/>
    <property type="match status" value="1"/>
</dbReference>
<dbReference type="GO" id="GO:0005737">
    <property type="term" value="C:cytoplasm"/>
    <property type="evidence" value="ECO:0007669"/>
    <property type="project" value="InterPro"/>
</dbReference>
<dbReference type="Gene3D" id="3.40.50.300">
    <property type="entry name" value="P-loop containing nucleotide triphosphate hydrolases"/>
    <property type="match status" value="1"/>
</dbReference>
<dbReference type="PANTHER" id="PTHR30486">
    <property type="entry name" value="TWITCHING MOTILITY PROTEIN PILT"/>
    <property type="match status" value="1"/>
</dbReference>
<gene>
    <name evidence="3" type="primary">virB11</name>
    <name evidence="3" type="ORF">BN1046_00574</name>
</gene>
<evidence type="ECO:0000313" key="3">
    <source>
        <dbReference type="EMBL" id="CDP79677.1"/>
    </source>
</evidence>
<comment type="similarity">
    <text evidence="1">Belongs to the GSP E family.</text>
</comment>
<dbReference type="AlphaFoldDB" id="A0A024LQE9"/>
<dbReference type="InterPro" id="IPR050921">
    <property type="entry name" value="T4SS_GSP_E_ATPase"/>
</dbReference>
<dbReference type="Gene3D" id="3.30.450.90">
    <property type="match status" value="1"/>
</dbReference>
<sequence length="324" mass="35895">MSVVDFGSRAGSERKRRLIEKLRFEFGQQVWSYLEDSTVIEIMLNPDGLLWVEHLGEAKKQVGIMEPQRAEAAIGTVAAFLGTQVTEDKPILECELPMDGNRFEAVIPPIVTAPAFTIRKKATQIFTLEDYVEKGIMSFHQRVVLRNAVQDHKNILVVGGTGTGKTTLTNAILKEMTDIFPQERFVIIEDTAELQCAAPNKVVFRAVDNINMTRLLKVTMRMVPDRIIVGEVRDGAALALLKSWNTGHPGGIATVHANNAVSGLTRIQQLISEATSAPMQSLIAEAINVVVNIEKTSSGRKIKEIIEVCGYNHEEHCYETNTIE</sequence>
<organism evidence="3">
    <name type="scientific">Bartonella schoenbuchensis</name>
    <dbReference type="NCBI Taxonomy" id="165694"/>
    <lineage>
        <taxon>Bacteria</taxon>
        <taxon>Pseudomonadati</taxon>
        <taxon>Pseudomonadota</taxon>
        <taxon>Alphaproteobacteria</taxon>
        <taxon>Hyphomicrobiales</taxon>
        <taxon>Bartonellaceae</taxon>
        <taxon>Bartonella</taxon>
    </lineage>
</organism>
<dbReference type="Pfam" id="PF00437">
    <property type="entry name" value="T2SSE"/>
    <property type="match status" value="1"/>
</dbReference>
<feature type="domain" description="Bacterial type II secretion system protein E" evidence="2">
    <location>
        <begin position="220"/>
        <end position="234"/>
    </location>
</feature>
<dbReference type="InterPro" id="IPR027417">
    <property type="entry name" value="P-loop_NTPase"/>
</dbReference>
<dbReference type="GO" id="GO:0016887">
    <property type="term" value="F:ATP hydrolysis activity"/>
    <property type="evidence" value="ECO:0007669"/>
    <property type="project" value="InterPro"/>
</dbReference>
<accession>A0A024LQE9</accession>
<dbReference type="NCBIfam" id="TIGR02782">
    <property type="entry name" value="TrbB_P"/>
    <property type="match status" value="1"/>
</dbReference>
<dbReference type="PANTHER" id="PTHR30486:SF6">
    <property type="entry name" value="TYPE IV PILUS RETRACTATION ATPASE PILT"/>
    <property type="match status" value="1"/>
</dbReference>
<dbReference type="InterPro" id="IPR001482">
    <property type="entry name" value="T2SS/T4SS_dom"/>
</dbReference>
<evidence type="ECO:0000256" key="1">
    <source>
        <dbReference type="ARBA" id="ARBA00006611"/>
    </source>
</evidence>
<dbReference type="EMBL" id="HG977195">
    <property type="protein sequence ID" value="CDP79677.1"/>
    <property type="molecule type" value="Genomic_DNA"/>
</dbReference>
<dbReference type="CDD" id="cd01130">
    <property type="entry name" value="VirB11-like_ATPase"/>
    <property type="match status" value="1"/>
</dbReference>
<dbReference type="GO" id="GO:0005524">
    <property type="term" value="F:ATP binding"/>
    <property type="evidence" value="ECO:0007669"/>
    <property type="project" value="InterPro"/>
</dbReference>
<evidence type="ECO:0000259" key="2">
    <source>
        <dbReference type="PROSITE" id="PS00662"/>
    </source>
</evidence>
<dbReference type="PROSITE" id="PS00662">
    <property type="entry name" value="T2SP_E"/>
    <property type="match status" value="1"/>
</dbReference>
<reference evidence="3" key="2">
    <citation type="submission" date="2014-05" db="EMBL/GenBank/DDBJ databases">
        <title>Genome sequencing of Bartonella spp. isolated from human blood.</title>
        <authorList>
            <person name="Raoult D."/>
        </authorList>
    </citation>
    <scope>NUCLEOTIDE SEQUENCE</scope>
    <source>
        <strain evidence="3">MVT06</strain>
    </source>
</reference>
<name>A0A024LQE9_9HYPH</name>
<dbReference type="InterPro" id="IPR014149">
    <property type="entry name" value="Conjug-transfer_TrbB"/>
</dbReference>
<reference evidence="3" key="1">
    <citation type="submission" date="2013-11" db="EMBL/GenBank/DDBJ databases">
        <authorList>
            <person name="GENOMES U."/>
        </authorList>
    </citation>
    <scope>NUCLEOTIDE SEQUENCE</scope>
    <source>
        <strain evidence="3">MVT06</strain>
    </source>
</reference>